<dbReference type="Proteomes" id="UP000235786">
    <property type="component" value="Unassembled WGS sequence"/>
</dbReference>
<evidence type="ECO:0000259" key="3">
    <source>
        <dbReference type="Pfam" id="PF10350"/>
    </source>
</evidence>
<dbReference type="PANTHER" id="PTHR14387:SF0">
    <property type="entry name" value="DUF2428 DOMAIN-CONTAINING PROTEIN"/>
    <property type="match status" value="1"/>
</dbReference>
<proteinExistence type="inferred from homology"/>
<dbReference type="GO" id="GO:0030488">
    <property type="term" value="P:tRNA methylation"/>
    <property type="evidence" value="ECO:0007669"/>
    <property type="project" value="TreeGrafter"/>
</dbReference>
<comment type="similarity">
    <text evidence="1">Belongs to the THADA family.</text>
</comment>
<evidence type="ECO:0000313" key="6">
    <source>
        <dbReference type="EMBL" id="PMD40647.1"/>
    </source>
</evidence>
<dbReference type="SUPFAM" id="SSF48371">
    <property type="entry name" value="ARM repeat"/>
    <property type="match status" value="1"/>
</dbReference>
<evidence type="ECO:0000256" key="2">
    <source>
        <dbReference type="ARBA" id="ARBA00022694"/>
    </source>
</evidence>
<keyword evidence="2" id="KW-0819">tRNA processing</keyword>
<dbReference type="Pfam" id="PF25150">
    <property type="entry name" value="TPR_Trm732"/>
    <property type="match status" value="1"/>
</dbReference>
<evidence type="ECO:0000259" key="4">
    <source>
        <dbReference type="Pfam" id="PF25150"/>
    </source>
</evidence>
<evidence type="ECO:0000256" key="1">
    <source>
        <dbReference type="ARBA" id="ARBA00010409"/>
    </source>
</evidence>
<dbReference type="EMBL" id="KZ613945">
    <property type="protein sequence ID" value="PMD40647.1"/>
    <property type="molecule type" value="Genomic_DNA"/>
</dbReference>
<dbReference type="InterPro" id="IPR056843">
    <property type="entry name" value="THADA-like_TPR"/>
</dbReference>
<dbReference type="InterPro" id="IPR051954">
    <property type="entry name" value="tRNA_methyltransferase_THADA"/>
</dbReference>
<dbReference type="OrthoDB" id="73997at2759"/>
<dbReference type="Gene3D" id="1.25.10.10">
    <property type="entry name" value="Leucine-rich Repeat Variant"/>
    <property type="match status" value="1"/>
</dbReference>
<dbReference type="PANTHER" id="PTHR14387">
    <property type="entry name" value="THADA/DEATH RECEPTOR INTERACTING PROTEIN"/>
    <property type="match status" value="1"/>
</dbReference>
<evidence type="ECO:0000313" key="7">
    <source>
        <dbReference type="Proteomes" id="UP000235786"/>
    </source>
</evidence>
<dbReference type="InterPro" id="IPR011989">
    <property type="entry name" value="ARM-like"/>
</dbReference>
<gene>
    <name evidence="6" type="ORF">L207DRAFT_582831</name>
</gene>
<evidence type="ECO:0000259" key="5">
    <source>
        <dbReference type="Pfam" id="PF25151"/>
    </source>
</evidence>
<name>A0A2J6RQ59_HYAVF</name>
<feature type="domain" description="tRNA (32-2'-O)-methyltransferase regulator THADA-like C-terminal TPR repeats region" evidence="5">
    <location>
        <begin position="967"/>
        <end position="1118"/>
    </location>
</feature>
<dbReference type="InterPro" id="IPR019442">
    <property type="entry name" value="THADA/TRM732_DUF2428"/>
</dbReference>
<dbReference type="STRING" id="1149755.A0A2J6RQ59"/>
<feature type="domain" description="DUF2428" evidence="3">
    <location>
        <begin position="727"/>
        <end position="965"/>
    </location>
</feature>
<dbReference type="Pfam" id="PF25151">
    <property type="entry name" value="TPR_Trm732_C"/>
    <property type="match status" value="1"/>
</dbReference>
<organism evidence="6 7">
    <name type="scientific">Hyaloscypha variabilis (strain UAMH 11265 / GT02V1 / F)</name>
    <name type="common">Meliniomyces variabilis</name>
    <dbReference type="NCBI Taxonomy" id="1149755"/>
    <lineage>
        <taxon>Eukaryota</taxon>
        <taxon>Fungi</taxon>
        <taxon>Dikarya</taxon>
        <taxon>Ascomycota</taxon>
        <taxon>Pezizomycotina</taxon>
        <taxon>Leotiomycetes</taxon>
        <taxon>Helotiales</taxon>
        <taxon>Hyaloscyphaceae</taxon>
        <taxon>Hyaloscypha</taxon>
        <taxon>Hyaloscypha variabilis</taxon>
    </lineage>
</organism>
<accession>A0A2J6RQ59</accession>
<reference evidence="6 7" key="1">
    <citation type="submission" date="2016-04" db="EMBL/GenBank/DDBJ databases">
        <title>A degradative enzymes factory behind the ericoid mycorrhizal symbiosis.</title>
        <authorList>
            <consortium name="DOE Joint Genome Institute"/>
            <person name="Martino E."/>
            <person name="Morin E."/>
            <person name="Grelet G."/>
            <person name="Kuo A."/>
            <person name="Kohler A."/>
            <person name="Daghino S."/>
            <person name="Barry K."/>
            <person name="Choi C."/>
            <person name="Cichocki N."/>
            <person name="Clum A."/>
            <person name="Copeland A."/>
            <person name="Hainaut M."/>
            <person name="Haridas S."/>
            <person name="Labutti K."/>
            <person name="Lindquist E."/>
            <person name="Lipzen A."/>
            <person name="Khouja H.-R."/>
            <person name="Murat C."/>
            <person name="Ohm R."/>
            <person name="Olson A."/>
            <person name="Spatafora J."/>
            <person name="Veneault-Fourrey C."/>
            <person name="Henrissat B."/>
            <person name="Grigoriev I."/>
            <person name="Martin F."/>
            <person name="Perotto S."/>
        </authorList>
    </citation>
    <scope>NUCLEOTIDE SEQUENCE [LARGE SCALE GENOMIC DNA]</scope>
    <source>
        <strain evidence="6 7">F</strain>
    </source>
</reference>
<protein>
    <submittedName>
        <fullName evidence="6">Uncharacterized protein</fullName>
    </submittedName>
</protein>
<dbReference type="InterPro" id="IPR056842">
    <property type="entry name" value="THADA-like_TPR_C"/>
</dbReference>
<keyword evidence="7" id="KW-1185">Reference proteome</keyword>
<dbReference type="GO" id="GO:0005829">
    <property type="term" value="C:cytosol"/>
    <property type="evidence" value="ECO:0007669"/>
    <property type="project" value="TreeGrafter"/>
</dbReference>
<dbReference type="InterPro" id="IPR016024">
    <property type="entry name" value="ARM-type_fold"/>
</dbReference>
<sequence>MGELGQDSGATASLQPPLDDRLLVKWLESQSEELQSKIAEDKLEELLSNAAQPRHASGNACIKLCYFVEQCKSSKSSSIRGVSFSKKTCLSLFGFYIEWNEKNQHRSMRQVIELLSSLIDKNPNQQINADVKTSILERSMFIIRRQSAQPLVKPAFKALECFLSKRTIATQELVEAYRHHRRGSLSLGVTEATEIDTEWDFLFSEVFEWMTLADISPAAGKFLVTVFRELRSRSDAALSTTSTASWQRWIREGLRKQPEALENVKNYLFPPLFKLDRPGSLQFLEDLNSQTSVWNLKDQEIDAQSLLQLAAFETGKKSGLIEEPSTMTFHQKAQKKSPATIILQEEALSPLLVNASDTVRSLAFSVLVSTNSSIRPFSATALKILQSSMSILYCASDAKFRNDVLSNTKHMIERLRGATAFMVREMESISFQLRPDHSLPPQDRQIAQQALEQTTQLLQEHANFVEWYIDFLLGDLIPTSSYQRHITALKAIFLLLRSGIQRPGPESPPARIADNSTVWPCIVDFFTPRSMRLLLDLLMDPFEDVRSSATSILKLAAADDFTVDDLVEECEENTLGLQPAGCVKHLADVGHNTPAQSFSLICEEKSSHLRRAKPLGLLRNFVERAEVLSRKTGRADYADGVARSTSLLFSLLSSTDEQTIFLSQTVEDLEAKLSLAEKDLGQAVLEAPIHGNFAALHFIWDSINHKAVFCVDASRQSVDTRASWDSLQLRIVLACARIWDIVKDILCNDSPEGHLPQDLDESDTIDTKDVLSYSFRAVHESSNLLQTILEKIRLRWEGSLSLPPSEIFSTIGDLTFLQLSTLRHRGAFSTVSLTFTKCCVLTQLEPKVSSSSQKRLETWYQASLRCIHEQPSTTRRSAGIPALFTAIMSAQATVPSFEMVMAELMILAGQPPETTNTDGINVYQVHALNCIKEIFKSTTLGKRSEKYIAQGLELAVESMKSPKWAIRNSGLILLRSTVDRIFGTSESKVAMESGWDGKSVKINYDAYPTMAELLQTLLEVDQHTNEKLREPAIAVVNLVIPALSIISRAGPPPSRKETIFKSVMSHLGSPQWHVREQAARAIFIMMLSMEWKDGVIALLETPTKSANRRHGLLMAAKAILERRIALDPTTALSEVFDLIPRLQELSSDDADTFASPIIVNGHIEMSIAIADGLVSCETPNDKERENLDRTRTMWSTNSGTSPPGIKEILHWFHPNYVEDKTRYTHCYPALARLAVYKMALSRNHQALGGFLSHISDYGADVQLSALESISHAWRHAGKFSELCKAQHSQMNSKVSEIRTATYTNLTELLEGSSRRTSHLDDKETVRALLSMLPSFSSSAFAEQALAGEQELCARIKIGAWLFAAASHSSSDIDMTAFEKDNFKFWSHWLTWGSASSNSLELRLAVASGLRSFYGNINMSPGLKWEPLIQSLLALYDVLNDDDEEVRIIAASTVSSILNTSLAPPAASEKFMSWLAKNCNTSPLFAWTILYRLTGSTTMACYQDPLQASFISARKQFDLALRDDDALFAEEEHNLFIDKVQDMKLWSKLVKSILPKAFAGNGLNCKTPECSIILEFARWIVDATQVLVASMSKDGPLGWTSKTHAYELVFRVLRCSNVLLEYHSENFSNLSSARPEDQEFLRLAVEDIRCALRTVGEEVANKDIHLELVQELKGQNLLGPVPSSVLNKISLVWKPQSGVDQINVPEDQD</sequence>
<feature type="domain" description="tRNA (32-2'-O)-methyltransferase regulator THADA-like TPR repeats region" evidence="4">
    <location>
        <begin position="245"/>
        <end position="546"/>
    </location>
</feature>
<dbReference type="Pfam" id="PF26523">
    <property type="entry name" value="Trm732_C"/>
    <property type="match status" value="1"/>
</dbReference>
<dbReference type="Pfam" id="PF10350">
    <property type="entry name" value="DUF2428"/>
    <property type="match status" value="1"/>
</dbReference>